<dbReference type="EC" id="6.3.5.-" evidence="1"/>
<keyword evidence="3" id="KW-1185">Reference proteome</keyword>
<accession>A0A5C6AL66</accession>
<dbReference type="InterPro" id="IPR036113">
    <property type="entry name" value="Asp/Glu-ADT_sf_sub_c"/>
</dbReference>
<comment type="function">
    <text evidence="1">Allows the formation of correctly charged Asn-tRNA(Asn) or Gln-tRNA(Gln) through the transamidation of misacylated Asp-tRNA(Asn) or Glu-tRNA(Gln) in organisms which lack either or both of asparaginyl-tRNA or glutaminyl-tRNA synthetases. The reaction takes place in the presence of glutamine and ATP through an activated phospho-Asp-tRNA(Asn) or phospho-Glu-tRNA(Gln).</text>
</comment>
<dbReference type="PANTHER" id="PTHR15004:SF0">
    <property type="entry name" value="GLUTAMYL-TRNA(GLN) AMIDOTRANSFERASE SUBUNIT C, MITOCHONDRIAL"/>
    <property type="match status" value="1"/>
</dbReference>
<keyword evidence="1" id="KW-0648">Protein biosynthesis</keyword>
<dbReference type="RefSeq" id="WP_146443870.1">
    <property type="nucleotide sequence ID" value="NZ_SJPR01000001.1"/>
</dbReference>
<dbReference type="GO" id="GO:0050566">
    <property type="term" value="F:asparaginyl-tRNA synthase (glutamine-hydrolyzing) activity"/>
    <property type="evidence" value="ECO:0007669"/>
    <property type="project" value="RHEA"/>
</dbReference>
<keyword evidence="1 2" id="KW-0436">Ligase</keyword>
<dbReference type="GO" id="GO:0005524">
    <property type="term" value="F:ATP binding"/>
    <property type="evidence" value="ECO:0007669"/>
    <property type="project" value="UniProtKB-KW"/>
</dbReference>
<dbReference type="InterPro" id="IPR003837">
    <property type="entry name" value="GatC"/>
</dbReference>
<dbReference type="Proteomes" id="UP000317421">
    <property type="component" value="Unassembled WGS sequence"/>
</dbReference>
<keyword evidence="1" id="KW-0547">Nucleotide-binding</keyword>
<dbReference type="HAMAP" id="MF_00122">
    <property type="entry name" value="GatC"/>
    <property type="match status" value="1"/>
</dbReference>
<dbReference type="Pfam" id="PF02686">
    <property type="entry name" value="GatC"/>
    <property type="match status" value="1"/>
</dbReference>
<dbReference type="EMBL" id="SJPR01000001">
    <property type="protein sequence ID" value="TWU00207.1"/>
    <property type="molecule type" value="Genomic_DNA"/>
</dbReference>
<comment type="catalytic activity">
    <reaction evidence="1">
        <text>L-glutamyl-tRNA(Gln) + L-glutamine + ATP + H2O = L-glutaminyl-tRNA(Gln) + L-glutamate + ADP + phosphate + H(+)</text>
        <dbReference type="Rhea" id="RHEA:17521"/>
        <dbReference type="Rhea" id="RHEA-COMP:9681"/>
        <dbReference type="Rhea" id="RHEA-COMP:9684"/>
        <dbReference type="ChEBI" id="CHEBI:15377"/>
        <dbReference type="ChEBI" id="CHEBI:15378"/>
        <dbReference type="ChEBI" id="CHEBI:29985"/>
        <dbReference type="ChEBI" id="CHEBI:30616"/>
        <dbReference type="ChEBI" id="CHEBI:43474"/>
        <dbReference type="ChEBI" id="CHEBI:58359"/>
        <dbReference type="ChEBI" id="CHEBI:78520"/>
        <dbReference type="ChEBI" id="CHEBI:78521"/>
        <dbReference type="ChEBI" id="CHEBI:456216"/>
    </reaction>
</comment>
<dbReference type="OrthoDB" id="9813938at2"/>
<keyword evidence="2" id="KW-0808">Transferase</keyword>
<dbReference type="GO" id="GO:0006450">
    <property type="term" value="P:regulation of translational fidelity"/>
    <property type="evidence" value="ECO:0007669"/>
    <property type="project" value="InterPro"/>
</dbReference>
<dbReference type="SUPFAM" id="SSF141000">
    <property type="entry name" value="Glu-tRNAGln amidotransferase C subunit"/>
    <property type="match status" value="1"/>
</dbReference>
<evidence type="ECO:0000256" key="1">
    <source>
        <dbReference type="HAMAP-Rule" id="MF_00122"/>
    </source>
</evidence>
<evidence type="ECO:0000313" key="2">
    <source>
        <dbReference type="EMBL" id="TWU00207.1"/>
    </source>
</evidence>
<organism evidence="2 3">
    <name type="scientific">Botrimarina colliarenosi</name>
    <dbReference type="NCBI Taxonomy" id="2528001"/>
    <lineage>
        <taxon>Bacteria</taxon>
        <taxon>Pseudomonadati</taxon>
        <taxon>Planctomycetota</taxon>
        <taxon>Planctomycetia</taxon>
        <taxon>Pirellulales</taxon>
        <taxon>Lacipirellulaceae</taxon>
        <taxon>Botrimarina</taxon>
    </lineage>
</organism>
<comment type="catalytic activity">
    <reaction evidence="1">
        <text>L-aspartyl-tRNA(Asn) + L-glutamine + ATP + H2O = L-asparaginyl-tRNA(Asn) + L-glutamate + ADP + phosphate + 2 H(+)</text>
        <dbReference type="Rhea" id="RHEA:14513"/>
        <dbReference type="Rhea" id="RHEA-COMP:9674"/>
        <dbReference type="Rhea" id="RHEA-COMP:9677"/>
        <dbReference type="ChEBI" id="CHEBI:15377"/>
        <dbReference type="ChEBI" id="CHEBI:15378"/>
        <dbReference type="ChEBI" id="CHEBI:29985"/>
        <dbReference type="ChEBI" id="CHEBI:30616"/>
        <dbReference type="ChEBI" id="CHEBI:43474"/>
        <dbReference type="ChEBI" id="CHEBI:58359"/>
        <dbReference type="ChEBI" id="CHEBI:78515"/>
        <dbReference type="ChEBI" id="CHEBI:78516"/>
        <dbReference type="ChEBI" id="CHEBI:456216"/>
    </reaction>
</comment>
<sequence length="96" mass="10136">MAISRAEVERVALLARLDLDDAQLEALTPQLAEIVAYVDSLAAVDTAGVEPMAHAVELHNVLRADEVRPGLSHEAALANAPRKDSVGFKVPAVLDG</sequence>
<comment type="subunit">
    <text evidence="1">Heterotrimer of A, B and C subunits.</text>
</comment>
<dbReference type="GO" id="GO:0050567">
    <property type="term" value="F:glutaminyl-tRNA synthase (glutamine-hydrolyzing) activity"/>
    <property type="evidence" value="ECO:0007669"/>
    <property type="project" value="UniProtKB-UniRule"/>
</dbReference>
<dbReference type="GO" id="GO:0006412">
    <property type="term" value="P:translation"/>
    <property type="evidence" value="ECO:0007669"/>
    <property type="project" value="UniProtKB-UniRule"/>
</dbReference>
<reference evidence="2 3" key="1">
    <citation type="submission" date="2019-02" db="EMBL/GenBank/DDBJ databases">
        <title>Deep-cultivation of Planctomycetes and their phenomic and genomic characterization uncovers novel biology.</title>
        <authorList>
            <person name="Wiegand S."/>
            <person name="Jogler M."/>
            <person name="Boedeker C."/>
            <person name="Pinto D."/>
            <person name="Vollmers J."/>
            <person name="Rivas-Marin E."/>
            <person name="Kohn T."/>
            <person name="Peeters S.H."/>
            <person name="Heuer A."/>
            <person name="Rast P."/>
            <person name="Oberbeckmann S."/>
            <person name="Bunk B."/>
            <person name="Jeske O."/>
            <person name="Meyerdierks A."/>
            <person name="Storesund J.E."/>
            <person name="Kallscheuer N."/>
            <person name="Luecker S."/>
            <person name="Lage O.M."/>
            <person name="Pohl T."/>
            <person name="Merkel B.J."/>
            <person name="Hornburger P."/>
            <person name="Mueller R.-W."/>
            <person name="Bruemmer F."/>
            <person name="Labrenz M."/>
            <person name="Spormann A.M."/>
            <person name="Op Den Camp H."/>
            <person name="Overmann J."/>
            <person name="Amann R."/>
            <person name="Jetten M.S.M."/>
            <person name="Mascher T."/>
            <person name="Medema M.H."/>
            <person name="Devos D.P."/>
            <person name="Kaster A.-K."/>
            <person name="Ovreas L."/>
            <person name="Rohde M."/>
            <person name="Galperin M.Y."/>
            <person name="Jogler C."/>
        </authorList>
    </citation>
    <scope>NUCLEOTIDE SEQUENCE [LARGE SCALE GENOMIC DNA]</scope>
    <source>
        <strain evidence="2 3">Pla108</strain>
    </source>
</reference>
<gene>
    <name evidence="1 2" type="primary">gatC</name>
    <name evidence="2" type="ORF">Pla108_11530</name>
</gene>
<protein>
    <recommendedName>
        <fullName evidence="1">Aspartyl/glutamyl-tRNA(Asn/Gln) amidotransferase subunit C</fullName>
        <shortName evidence="1">Asp/Glu-ADT subunit C</shortName>
        <ecNumber evidence="1">6.3.5.-</ecNumber>
    </recommendedName>
</protein>
<keyword evidence="1" id="KW-0067">ATP-binding</keyword>
<comment type="caution">
    <text evidence="2">The sequence shown here is derived from an EMBL/GenBank/DDBJ whole genome shotgun (WGS) entry which is preliminary data.</text>
</comment>
<dbReference type="Gene3D" id="1.10.20.60">
    <property type="entry name" value="Glu-tRNAGln amidotransferase C subunit, N-terminal domain"/>
    <property type="match status" value="1"/>
</dbReference>
<dbReference type="NCBIfam" id="TIGR00135">
    <property type="entry name" value="gatC"/>
    <property type="match status" value="1"/>
</dbReference>
<dbReference type="GO" id="GO:0016740">
    <property type="term" value="F:transferase activity"/>
    <property type="evidence" value="ECO:0007669"/>
    <property type="project" value="UniProtKB-KW"/>
</dbReference>
<comment type="similarity">
    <text evidence="1">Belongs to the GatC family.</text>
</comment>
<dbReference type="AlphaFoldDB" id="A0A5C6AL66"/>
<dbReference type="PANTHER" id="PTHR15004">
    <property type="entry name" value="GLUTAMYL-TRNA(GLN) AMIDOTRANSFERASE SUBUNIT C, MITOCHONDRIAL"/>
    <property type="match status" value="1"/>
</dbReference>
<evidence type="ECO:0000313" key="3">
    <source>
        <dbReference type="Proteomes" id="UP000317421"/>
    </source>
</evidence>
<dbReference type="GO" id="GO:0070681">
    <property type="term" value="P:glutaminyl-tRNAGln biosynthesis via transamidation"/>
    <property type="evidence" value="ECO:0007669"/>
    <property type="project" value="TreeGrafter"/>
</dbReference>
<name>A0A5C6AL66_9BACT</name>
<proteinExistence type="inferred from homology"/>